<reference evidence="2 3" key="1">
    <citation type="journal article" date="2019" name="Sci. Rep.">
        <title>Orb-weaving spider Araneus ventricosus genome elucidates the spidroin gene catalogue.</title>
        <authorList>
            <person name="Kono N."/>
            <person name="Nakamura H."/>
            <person name="Ohtoshi R."/>
            <person name="Moran D.A.P."/>
            <person name="Shinohara A."/>
            <person name="Yoshida Y."/>
            <person name="Fujiwara M."/>
            <person name="Mori M."/>
            <person name="Tomita M."/>
            <person name="Arakawa K."/>
        </authorList>
    </citation>
    <scope>NUCLEOTIDE SEQUENCE [LARGE SCALE GENOMIC DNA]</scope>
</reference>
<proteinExistence type="predicted"/>
<dbReference type="EMBL" id="BGPR01001193">
    <property type="protein sequence ID" value="GBM47816.1"/>
    <property type="molecule type" value="Genomic_DNA"/>
</dbReference>
<organism evidence="2 3">
    <name type="scientific">Araneus ventricosus</name>
    <name type="common">Orbweaver spider</name>
    <name type="synonym">Epeira ventricosa</name>
    <dbReference type="NCBI Taxonomy" id="182803"/>
    <lineage>
        <taxon>Eukaryota</taxon>
        <taxon>Metazoa</taxon>
        <taxon>Ecdysozoa</taxon>
        <taxon>Arthropoda</taxon>
        <taxon>Chelicerata</taxon>
        <taxon>Arachnida</taxon>
        <taxon>Araneae</taxon>
        <taxon>Araneomorphae</taxon>
        <taxon>Entelegynae</taxon>
        <taxon>Araneoidea</taxon>
        <taxon>Araneidae</taxon>
        <taxon>Araneus</taxon>
    </lineage>
</organism>
<name>A0A4Y2G4U0_ARAVE</name>
<keyword evidence="3" id="KW-1185">Reference proteome</keyword>
<feature type="region of interest" description="Disordered" evidence="1">
    <location>
        <begin position="195"/>
        <end position="222"/>
    </location>
</feature>
<dbReference type="AlphaFoldDB" id="A0A4Y2G4U0"/>
<evidence type="ECO:0000313" key="3">
    <source>
        <dbReference type="Proteomes" id="UP000499080"/>
    </source>
</evidence>
<accession>A0A4Y2G4U0</accession>
<dbReference type="Proteomes" id="UP000499080">
    <property type="component" value="Unassembled WGS sequence"/>
</dbReference>
<evidence type="ECO:0000256" key="1">
    <source>
        <dbReference type="SAM" id="MobiDB-lite"/>
    </source>
</evidence>
<gene>
    <name evidence="2" type="ORF">AVEN_260089_2</name>
</gene>
<comment type="caution">
    <text evidence="2">The sequence shown here is derived from an EMBL/GenBank/DDBJ whole genome shotgun (WGS) entry which is preliminary data.</text>
</comment>
<evidence type="ECO:0000313" key="2">
    <source>
        <dbReference type="EMBL" id="GBM47816.1"/>
    </source>
</evidence>
<sequence length="248" mass="28193">MEGIKELPKSDHAAPLHILEKGFKAMSNLNDICLENCRMFFSNLGTSSDKTSMNNDKYIVGSRFHNLNRTVNKNHKLFLDLVDCIYDHINNQKRCMEDLKIEFIQLSENLFTKVKILEEREIGDVDGKVQTSLPSGSTAYIDLSASLGNFHSKSPVNNDLQWSTTASIHLPNLQVSNDPTDDEFCQDLVNDTDNSPETDLASFNKAGGPHQDASEPWSDDEDDTWTDTFLSELQHHINDRTFDHRFVR</sequence>
<protein>
    <submittedName>
        <fullName evidence="2">Uncharacterized protein</fullName>
    </submittedName>
</protein>